<dbReference type="AlphaFoldDB" id="A0AAD8KF63"/>
<reference evidence="1" key="1">
    <citation type="journal article" date="2023" name="bioRxiv">
        <title>Improved chromosome-level genome assembly for marigold (Tagetes erecta).</title>
        <authorList>
            <person name="Jiang F."/>
            <person name="Yuan L."/>
            <person name="Wang S."/>
            <person name="Wang H."/>
            <person name="Xu D."/>
            <person name="Wang A."/>
            <person name="Fan W."/>
        </authorList>
    </citation>
    <scope>NUCLEOTIDE SEQUENCE</scope>
    <source>
        <strain evidence="1">WSJ</strain>
        <tissue evidence="1">Leaf</tissue>
    </source>
</reference>
<evidence type="ECO:0000313" key="2">
    <source>
        <dbReference type="Proteomes" id="UP001229421"/>
    </source>
</evidence>
<proteinExistence type="predicted"/>
<protein>
    <submittedName>
        <fullName evidence="1">Uncharacterized protein</fullName>
    </submittedName>
</protein>
<comment type="caution">
    <text evidence="1">The sequence shown here is derived from an EMBL/GenBank/DDBJ whole genome shotgun (WGS) entry which is preliminary data.</text>
</comment>
<dbReference type="EMBL" id="JAUHHV010000006">
    <property type="protein sequence ID" value="KAK1421569.1"/>
    <property type="molecule type" value="Genomic_DNA"/>
</dbReference>
<accession>A0AAD8KF63</accession>
<evidence type="ECO:0000313" key="1">
    <source>
        <dbReference type="EMBL" id="KAK1421569.1"/>
    </source>
</evidence>
<name>A0AAD8KF63_TARER</name>
<dbReference type="Proteomes" id="UP001229421">
    <property type="component" value="Unassembled WGS sequence"/>
</dbReference>
<sequence length="136" mass="15149">MSLVTVILLKYVVQLKEIPNGAIGNQGQNFRPKAMSIPSFRSCNDLQDIYVVTGEENVTHEEEMTTDARGGGDEQRRLGCVYVGVRLRTCVCVVLTCELGLRLGLGFESIRLWIEDHVNSSLEDPFTTSLPDPVYD</sequence>
<keyword evidence="2" id="KW-1185">Reference proteome</keyword>
<gene>
    <name evidence="1" type="ORF">QVD17_24009</name>
</gene>
<organism evidence="1 2">
    <name type="scientific">Tagetes erecta</name>
    <name type="common">African marigold</name>
    <dbReference type="NCBI Taxonomy" id="13708"/>
    <lineage>
        <taxon>Eukaryota</taxon>
        <taxon>Viridiplantae</taxon>
        <taxon>Streptophyta</taxon>
        <taxon>Embryophyta</taxon>
        <taxon>Tracheophyta</taxon>
        <taxon>Spermatophyta</taxon>
        <taxon>Magnoliopsida</taxon>
        <taxon>eudicotyledons</taxon>
        <taxon>Gunneridae</taxon>
        <taxon>Pentapetalae</taxon>
        <taxon>asterids</taxon>
        <taxon>campanulids</taxon>
        <taxon>Asterales</taxon>
        <taxon>Asteraceae</taxon>
        <taxon>Asteroideae</taxon>
        <taxon>Heliantheae alliance</taxon>
        <taxon>Tageteae</taxon>
        <taxon>Tagetes</taxon>
    </lineage>
</organism>